<dbReference type="STRING" id="1835254.CL55_00016440"/>
<evidence type="ECO:0000256" key="1">
    <source>
        <dbReference type="SAM" id="Coils"/>
    </source>
</evidence>
<protein>
    <recommendedName>
        <fullName evidence="4">DUF2452 domain-containing protein</fullName>
    </recommendedName>
</protein>
<dbReference type="InterPro" id="IPR019534">
    <property type="entry name" value="DUF2452"/>
</dbReference>
<evidence type="ECO:0000313" key="3">
    <source>
        <dbReference type="Proteomes" id="UP000061135"/>
    </source>
</evidence>
<reference evidence="2 3" key="1">
    <citation type="submission" date="2014-03" db="EMBL/GenBank/DDBJ databases">
        <title>Genome of Polynucleobacter strain MWH-MoK4.</title>
        <authorList>
            <person name="Hahn M.W."/>
        </authorList>
    </citation>
    <scope>NUCLEOTIDE SEQUENCE [LARGE SCALE GENOMIC DNA]</scope>
    <source>
        <strain evidence="2 3">MWH-MoK4</strain>
    </source>
</reference>
<sequence length="150" mass="16854">MRIEDTDPARHAGIEYPMEVGAPVFAPIKVLEEKDKAVNVARQNAKLEYDRIMEQAEVLMKQARSLQARLDATEMVHSAKFSFNPLHGKTYHLYFDSRIGTNVLIQNGPDQWSCGIPDAWTYSMAVKKLGDSTWAIVEEDEVASSSLAVR</sequence>
<organism evidence="2 3">
    <name type="scientific">Polynucleobacter duraquae</name>
    <dbReference type="NCBI Taxonomy" id="1835254"/>
    <lineage>
        <taxon>Bacteria</taxon>
        <taxon>Pseudomonadati</taxon>
        <taxon>Pseudomonadota</taxon>
        <taxon>Betaproteobacteria</taxon>
        <taxon>Burkholderiales</taxon>
        <taxon>Burkholderiaceae</taxon>
        <taxon>Polynucleobacter</taxon>
    </lineage>
</organism>
<name>A0A0E3ZMW1_9BURK</name>
<feature type="coiled-coil region" evidence="1">
    <location>
        <begin position="42"/>
        <end position="69"/>
    </location>
</feature>
<dbReference type="OrthoDB" id="662061at2"/>
<dbReference type="RefSeq" id="WP_046330665.1">
    <property type="nucleotide sequence ID" value="NZ_CP007501.1"/>
</dbReference>
<dbReference type="AlphaFoldDB" id="A0A0E3ZMW1"/>
<keyword evidence="1" id="KW-0175">Coiled coil</keyword>
<dbReference type="EMBL" id="CP007501">
    <property type="protein sequence ID" value="AKD25977.1"/>
    <property type="molecule type" value="Genomic_DNA"/>
</dbReference>
<dbReference type="HOGENOM" id="CLU_1738862_0_0_4"/>
<dbReference type="PATRIC" id="fig|576611.7.peg.1670"/>
<dbReference type="Proteomes" id="UP000061135">
    <property type="component" value="Chromosome"/>
</dbReference>
<evidence type="ECO:0008006" key="4">
    <source>
        <dbReference type="Google" id="ProtNLM"/>
    </source>
</evidence>
<gene>
    <name evidence="2" type="ORF">CL55_00016440</name>
</gene>
<proteinExistence type="predicted"/>
<evidence type="ECO:0000313" key="2">
    <source>
        <dbReference type="EMBL" id="AKD25977.1"/>
    </source>
</evidence>
<accession>A0A0E3ZMW1</accession>
<dbReference type="Pfam" id="PF10504">
    <property type="entry name" value="DUF2452"/>
    <property type="match status" value="1"/>
</dbReference>
<dbReference type="KEGG" id="pdq:CL55_00016440"/>
<keyword evidence="3" id="KW-1185">Reference proteome</keyword>